<dbReference type="InterPro" id="IPR013785">
    <property type="entry name" value="Aldolase_TIM"/>
</dbReference>
<evidence type="ECO:0000256" key="5">
    <source>
        <dbReference type="ARBA" id="ARBA00022272"/>
    </source>
</evidence>
<evidence type="ECO:0000256" key="9">
    <source>
        <dbReference type="ARBA" id="ARBA00023235"/>
    </source>
</evidence>
<dbReference type="GO" id="GO:0000162">
    <property type="term" value="P:L-tryptophan biosynthetic process"/>
    <property type="evidence" value="ECO:0007669"/>
    <property type="project" value="UniProtKB-UniRule"/>
</dbReference>
<dbReference type="EC" id="5.3.1.24" evidence="4 10"/>
<dbReference type="UniPathway" id="UPA00035">
    <property type="reaction ID" value="UER00042"/>
</dbReference>
<evidence type="ECO:0000259" key="11">
    <source>
        <dbReference type="Pfam" id="PF00697"/>
    </source>
</evidence>
<dbReference type="InterPro" id="IPR011060">
    <property type="entry name" value="RibuloseP-bd_barrel"/>
</dbReference>
<dbReference type="FunFam" id="3.20.20.70:FF:000075">
    <property type="entry name" value="Tryptophan biosynthesis protein TRP1"/>
    <property type="match status" value="1"/>
</dbReference>
<keyword evidence="8 10" id="KW-0057">Aromatic amino acid biosynthesis</keyword>
<dbReference type="Pfam" id="PF00697">
    <property type="entry name" value="PRAI"/>
    <property type="match status" value="1"/>
</dbReference>
<keyword evidence="6 10" id="KW-0028">Amino-acid biosynthesis</keyword>
<dbReference type="Gene3D" id="3.20.20.70">
    <property type="entry name" value="Aldolase class I"/>
    <property type="match status" value="1"/>
</dbReference>
<proteinExistence type="inferred from homology"/>
<dbReference type="HAMAP" id="MF_00135">
    <property type="entry name" value="PRAI"/>
    <property type="match status" value="1"/>
</dbReference>
<dbReference type="InterPro" id="IPR044643">
    <property type="entry name" value="TrpF_fam"/>
</dbReference>
<keyword evidence="9 10" id="KW-0413">Isomerase</keyword>
<evidence type="ECO:0000256" key="6">
    <source>
        <dbReference type="ARBA" id="ARBA00022605"/>
    </source>
</evidence>
<dbReference type="InterPro" id="IPR001240">
    <property type="entry name" value="PRAI_dom"/>
</dbReference>
<gene>
    <name evidence="10" type="primary">trpF</name>
    <name evidence="12" type="ORF">HHL15_07120</name>
</gene>
<dbReference type="SUPFAM" id="SSF51366">
    <property type="entry name" value="Ribulose-phoshate binding barrel"/>
    <property type="match status" value="1"/>
</dbReference>
<organism evidence="12 13">
    <name type="scientific">Zoogloea dura</name>
    <dbReference type="NCBI Taxonomy" id="2728840"/>
    <lineage>
        <taxon>Bacteria</taxon>
        <taxon>Pseudomonadati</taxon>
        <taxon>Pseudomonadota</taxon>
        <taxon>Betaproteobacteria</taxon>
        <taxon>Rhodocyclales</taxon>
        <taxon>Zoogloeaceae</taxon>
        <taxon>Zoogloea</taxon>
    </lineage>
</organism>
<sequence>MHRTRIKICGLTREEDVRAAVNAGADAIGFVFYPPSPRFVPFERAAQLARLIPPFVTTVGLFVEPGRNFVETALQSVPLQVLQFHGDETEADCLGFGLPYIKAARMRQGLDLLKYAASFPGAQGLLLDAFVEGYGGGGETFDWSLIPDRLPMPLILSGGLNAANVGEAVRRVQPWAVDVSSGVESAKGIKDAALITDFVAGVEHAHG</sequence>
<evidence type="ECO:0000256" key="2">
    <source>
        <dbReference type="ARBA" id="ARBA00004664"/>
    </source>
</evidence>
<dbReference type="CDD" id="cd00405">
    <property type="entry name" value="PRAI"/>
    <property type="match status" value="1"/>
</dbReference>
<comment type="caution">
    <text evidence="12">The sequence shown here is derived from an EMBL/GenBank/DDBJ whole genome shotgun (WGS) entry which is preliminary data.</text>
</comment>
<dbReference type="AlphaFoldDB" id="A0A848G000"/>
<evidence type="ECO:0000313" key="13">
    <source>
        <dbReference type="Proteomes" id="UP000580043"/>
    </source>
</evidence>
<keyword evidence="13" id="KW-1185">Reference proteome</keyword>
<comment type="pathway">
    <text evidence="2 10">Amino-acid biosynthesis; L-tryptophan biosynthesis; L-tryptophan from chorismate: step 3/5.</text>
</comment>
<comment type="catalytic activity">
    <reaction evidence="1 10">
        <text>N-(5-phospho-beta-D-ribosyl)anthranilate = 1-(2-carboxyphenylamino)-1-deoxy-D-ribulose 5-phosphate</text>
        <dbReference type="Rhea" id="RHEA:21540"/>
        <dbReference type="ChEBI" id="CHEBI:18277"/>
        <dbReference type="ChEBI" id="CHEBI:58613"/>
        <dbReference type="EC" id="5.3.1.24"/>
    </reaction>
</comment>
<dbReference type="Proteomes" id="UP000580043">
    <property type="component" value="Unassembled WGS sequence"/>
</dbReference>
<keyword evidence="7 10" id="KW-0822">Tryptophan biosynthesis</keyword>
<accession>A0A848G000</accession>
<evidence type="ECO:0000256" key="1">
    <source>
        <dbReference type="ARBA" id="ARBA00001164"/>
    </source>
</evidence>
<comment type="similarity">
    <text evidence="3 10">Belongs to the TrpF family.</text>
</comment>
<name>A0A848G000_9RHOO</name>
<dbReference type="EMBL" id="JABBGA010000004">
    <property type="protein sequence ID" value="NML25507.1"/>
    <property type="molecule type" value="Genomic_DNA"/>
</dbReference>
<evidence type="ECO:0000313" key="12">
    <source>
        <dbReference type="EMBL" id="NML25507.1"/>
    </source>
</evidence>
<evidence type="ECO:0000256" key="3">
    <source>
        <dbReference type="ARBA" id="ARBA00007571"/>
    </source>
</evidence>
<protein>
    <recommendedName>
        <fullName evidence="5 10">N-(5'-phosphoribosyl)anthranilate isomerase</fullName>
        <shortName evidence="10">PRAI</shortName>
        <ecNumber evidence="4 10">5.3.1.24</ecNumber>
    </recommendedName>
</protein>
<evidence type="ECO:0000256" key="4">
    <source>
        <dbReference type="ARBA" id="ARBA00012572"/>
    </source>
</evidence>
<evidence type="ECO:0000256" key="8">
    <source>
        <dbReference type="ARBA" id="ARBA00023141"/>
    </source>
</evidence>
<dbReference type="PANTHER" id="PTHR42894">
    <property type="entry name" value="N-(5'-PHOSPHORIBOSYL)ANTHRANILATE ISOMERASE"/>
    <property type="match status" value="1"/>
</dbReference>
<reference evidence="12 13" key="1">
    <citation type="submission" date="2020-04" db="EMBL/GenBank/DDBJ databases">
        <title>Zoogloea sp. G-4-1-14 isolated from soil.</title>
        <authorList>
            <person name="Dahal R.H."/>
        </authorList>
    </citation>
    <scope>NUCLEOTIDE SEQUENCE [LARGE SCALE GENOMIC DNA]</scope>
    <source>
        <strain evidence="12 13">G-4-1-14</strain>
    </source>
</reference>
<dbReference type="NCBIfam" id="NF002299">
    <property type="entry name" value="PRK01222.1-6"/>
    <property type="match status" value="1"/>
</dbReference>
<dbReference type="NCBIfam" id="NF002298">
    <property type="entry name" value="PRK01222.1-4"/>
    <property type="match status" value="1"/>
</dbReference>
<evidence type="ECO:0000256" key="7">
    <source>
        <dbReference type="ARBA" id="ARBA00022822"/>
    </source>
</evidence>
<dbReference type="GO" id="GO:0004640">
    <property type="term" value="F:phosphoribosylanthranilate isomerase activity"/>
    <property type="evidence" value="ECO:0007669"/>
    <property type="project" value="UniProtKB-UniRule"/>
</dbReference>
<dbReference type="RefSeq" id="WP_169145136.1">
    <property type="nucleotide sequence ID" value="NZ_JABBGA010000004.1"/>
</dbReference>
<feature type="domain" description="N-(5'phosphoribosyl) anthranilate isomerase (PRAI)" evidence="11">
    <location>
        <begin position="6"/>
        <end position="199"/>
    </location>
</feature>
<evidence type="ECO:0000256" key="10">
    <source>
        <dbReference type="HAMAP-Rule" id="MF_00135"/>
    </source>
</evidence>
<dbReference type="PANTHER" id="PTHR42894:SF1">
    <property type="entry name" value="N-(5'-PHOSPHORIBOSYL)ANTHRANILATE ISOMERASE"/>
    <property type="match status" value="1"/>
</dbReference>